<evidence type="ECO:0000256" key="3">
    <source>
        <dbReference type="ARBA" id="ARBA00022692"/>
    </source>
</evidence>
<dbReference type="PANTHER" id="PTHR30250:SF11">
    <property type="entry name" value="O-ANTIGEN TRANSPORTER-RELATED"/>
    <property type="match status" value="1"/>
</dbReference>
<keyword evidence="5 6" id="KW-0472">Membrane</keyword>
<dbReference type="InterPro" id="IPR050833">
    <property type="entry name" value="Poly_Biosynth_Transport"/>
</dbReference>
<dbReference type="EMBL" id="DSKY01000007">
    <property type="protein sequence ID" value="HDY58373.1"/>
    <property type="molecule type" value="Genomic_DNA"/>
</dbReference>
<evidence type="ECO:0000256" key="5">
    <source>
        <dbReference type="ARBA" id="ARBA00023136"/>
    </source>
</evidence>
<reference evidence="7" key="1">
    <citation type="journal article" date="2020" name="mSystems">
        <title>Genome- and Community-Level Interaction Insights into Carbon Utilization and Element Cycling Functions of Hydrothermarchaeota in Hydrothermal Sediment.</title>
        <authorList>
            <person name="Zhou Z."/>
            <person name="Liu Y."/>
            <person name="Xu W."/>
            <person name="Pan J."/>
            <person name="Luo Z.H."/>
            <person name="Li M."/>
        </authorList>
    </citation>
    <scope>NUCLEOTIDE SEQUENCE [LARGE SCALE GENOMIC DNA]</scope>
    <source>
        <strain evidence="7">SpSt-258</strain>
    </source>
</reference>
<evidence type="ECO:0000256" key="6">
    <source>
        <dbReference type="SAM" id="Phobius"/>
    </source>
</evidence>
<name>A0A7V0Z4B2_UNCW3</name>
<dbReference type="Pfam" id="PF01943">
    <property type="entry name" value="Polysacc_synt"/>
    <property type="match status" value="1"/>
</dbReference>
<dbReference type="GO" id="GO:0005886">
    <property type="term" value="C:plasma membrane"/>
    <property type="evidence" value="ECO:0007669"/>
    <property type="project" value="UniProtKB-SubCell"/>
</dbReference>
<proteinExistence type="predicted"/>
<feature type="transmembrane region" description="Helical" evidence="6">
    <location>
        <begin position="41"/>
        <end position="63"/>
    </location>
</feature>
<feature type="transmembrane region" description="Helical" evidence="6">
    <location>
        <begin position="209"/>
        <end position="234"/>
    </location>
</feature>
<feature type="transmembrane region" description="Helical" evidence="6">
    <location>
        <begin position="139"/>
        <end position="159"/>
    </location>
</feature>
<feature type="transmembrane region" description="Helical" evidence="6">
    <location>
        <begin position="280"/>
        <end position="301"/>
    </location>
</feature>
<feature type="transmembrane region" description="Helical" evidence="6">
    <location>
        <begin position="12"/>
        <end position="35"/>
    </location>
</feature>
<dbReference type="InterPro" id="IPR002797">
    <property type="entry name" value="Polysacc_synth"/>
</dbReference>
<feature type="transmembrane region" description="Helical" evidence="6">
    <location>
        <begin position="321"/>
        <end position="343"/>
    </location>
</feature>
<keyword evidence="2" id="KW-1003">Cell membrane</keyword>
<comment type="subcellular location">
    <subcellularLocation>
        <location evidence="1">Cell membrane</location>
        <topology evidence="1">Multi-pass membrane protein</topology>
    </subcellularLocation>
</comment>
<keyword evidence="4 6" id="KW-1133">Transmembrane helix</keyword>
<evidence type="ECO:0000256" key="1">
    <source>
        <dbReference type="ARBA" id="ARBA00004651"/>
    </source>
</evidence>
<sequence>MIKRLSKNFFSLILGEGLSHLIGFIVNAYIARILGVEGFGIINYSLAFLTYLLLFSTMGLPTLGTREVARDHNNMRIIGEITGTRFFLTITLYIIFLLSLLIIPGNPVIKKIIFLYILTSIPYVFYLEFVFQAREEMEYVAGAKIIQYLSYFIIILIFLKNKNQIFSVPISFLGSYIIATLFLLIFFIQKYKKIYLSFDPLKSYQILLTALPIGFATIIYQALINLPVICLGVFHSEKEVGLFSAGFKIILLLLIVERAFYYLLFPIFSKQDQKKIGKSLAFFSQLILSITFLITIIGLIFAKNIITMIYGADFAPGSGILRILLLYFMIAPLNTIWGYGLIALNQEKKFFNVILLIALSNLILISILGYLLKGIGVAMALFISELFGLLIMKRNLNSVVYFNLFSSSEFKDFKDLLKE</sequence>
<evidence type="ECO:0000313" key="7">
    <source>
        <dbReference type="EMBL" id="HDY58373.1"/>
    </source>
</evidence>
<comment type="caution">
    <text evidence="7">The sequence shown here is derived from an EMBL/GenBank/DDBJ whole genome shotgun (WGS) entry which is preliminary data.</text>
</comment>
<accession>A0A7V0Z4B2</accession>
<evidence type="ECO:0000256" key="2">
    <source>
        <dbReference type="ARBA" id="ARBA00022475"/>
    </source>
</evidence>
<gene>
    <name evidence="7" type="ORF">ENP86_02295</name>
</gene>
<feature type="transmembrane region" description="Helical" evidence="6">
    <location>
        <begin position="350"/>
        <end position="368"/>
    </location>
</feature>
<dbReference type="PANTHER" id="PTHR30250">
    <property type="entry name" value="PST FAMILY PREDICTED COLANIC ACID TRANSPORTER"/>
    <property type="match status" value="1"/>
</dbReference>
<dbReference type="AlphaFoldDB" id="A0A7V0Z4B2"/>
<protein>
    <submittedName>
        <fullName evidence="7">Flippase</fullName>
    </submittedName>
</protein>
<feature type="transmembrane region" description="Helical" evidence="6">
    <location>
        <begin position="246"/>
        <end position="268"/>
    </location>
</feature>
<organism evidence="7">
    <name type="scientific">candidate division WOR-3 bacterium</name>
    <dbReference type="NCBI Taxonomy" id="2052148"/>
    <lineage>
        <taxon>Bacteria</taxon>
        <taxon>Bacteria division WOR-3</taxon>
    </lineage>
</organism>
<feature type="transmembrane region" description="Helical" evidence="6">
    <location>
        <begin position="109"/>
        <end position="127"/>
    </location>
</feature>
<feature type="transmembrane region" description="Helical" evidence="6">
    <location>
        <begin position="374"/>
        <end position="392"/>
    </location>
</feature>
<dbReference type="CDD" id="cd13128">
    <property type="entry name" value="MATE_Wzx_like"/>
    <property type="match status" value="1"/>
</dbReference>
<evidence type="ECO:0000256" key="4">
    <source>
        <dbReference type="ARBA" id="ARBA00022989"/>
    </source>
</evidence>
<feature type="transmembrane region" description="Helical" evidence="6">
    <location>
        <begin position="165"/>
        <end position="188"/>
    </location>
</feature>
<keyword evidence="3 6" id="KW-0812">Transmembrane</keyword>
<feature type="transmembrane region" description="Helical" evidence="6">
    <location>
        <begin position="84"/>
        <end position="103"/>
    </location>
</feature>